<protein>
    <submittedName>
        <fullName evidence="1">TAM41 mitochondrial translocator assembly and maintenance homolog</fullName>
    </submittedName>
</protein>
<proteinExistence type="predicted"/>
<organism evidence="1 2">
    <name type="scientific">Nomascus leucogenys</name>
    <name type="common">Northern white-cheeked gibbon</name>
    <name type="synonym">Hylobates leucogenys</name>
    <dbReference type="NCBI Taxonomy" id="61853"/>
    <lineage>
        <taxon>Eukaryota</taxon>
        <taxon>Metazoa</taxon>
        <taxon>Chordata</taxon>
        <taxon>Craniata</taxon>
        <taxon>Vertebrata</taxon>
        <taxon>Euteleostomi</taxon>
        <taxon>Mammalia</taxon>
        <taxon>Eutheria</taxon>
        <taxon>Euarchontoglires</taxon>
        <taxon>Primates</taxon>
        <taxon>Haplorrhini</taxon>
        <taxon>Catarrhini</taxon>
        <taxon>Hylobatidae</taxon>
        <taxon>Nomascus</taxon>
    </lineage>
</organism>
<reference evidence="1 2" key="1">
    <citation type="submission" date="2012-10" db="EMBL/GenBank/DDBJ databases">
        <authorList>
            <consortium name="Gibbon Genome Sequencing Consortium"/>
        </authorList>
    </citation>
    <scope>NUCLEOTIDE SEQUENCE [LARGE SCALE GENOMIC DNA]</scope>
</reference>
<dbReference type="GeneTree" id="ENSGT00390000000616"/>
<dbReference type="Proteomes" id="UP000001073">
    <property type="component" value="Chromosome 21"/>
</dbReference>
<dbReference type="UniPathway" id="UPA00557">
    <property type="reaction ID" value="UER00614"/>
</dbReference>
<name>A0A2I3GXH2_NOMLE</name>
<dbReference type="GO" id="GO:0016024">
    <property type="term" value="P:CDP-diacylglycerol biosynthetic process"/>
    <property type="evidence" value="ECO:0007669"/>
    <property type="project" value="UniProtKB-UniPathway"/>
</dbReference>
<keyword evidence="2" id="KW-1185">Reference proteome</keyword>
<evidence type="ECO:0000313" key="2">
    <source>
        <dbReference type="Proteomes" id="UP000001073"/>
    </source>
</evidence>
<sequence length="107" mass="11870">MALQTLQSSWVTFRKILSHFPEELSLAFVYGSGVYRQAGPSSDQKSYLMAASRTCWLPYPQSTFLQHGSLPFPMLPPVLPASLFNSHVLQDSDLSSLGEFLPPVPLI</sequence>
<evidence type="ECO:0000313" key="1">
    <source>
        <dbReference type="Ensembl" id="ENSNLEP00000036006.1"/>
    </source>
</evidence>
<dbReference type="EMBL" id="ADFV01026138">
    <property type="status" value="NOT_ANNOTATED_CDS"/>
    <property type="molecule type" value="Genomic_DNA"/>
</dbReference>
<dbReference type="AlphaFoldDB" id="A0A2I3GXH2"/>
<dbReference type="EMBL" id="ADFV01026140">
    <property type="status" value="NOT_ANNOTATED_CDS"/>
    <property type="molecule type" value="Genomic_DNA"/>
</dbReference>
<accession>A0A2I3GXH2</accession>
<reference evidence="1" key="2">
    <citation type="submission" date="2025-08" db="UniProtKB">
        <authorList>
            <consortium name="Ensembl"/>
        </authorList>
    </citation>
    <scope>IDENTIFICATION</scope>
</reference>
<dbReference type="EMBL" id="ADFV01026139">
    <property type="status" value="NOT_ANNOTATED_CDS"/>
    <property type="molecule type" value="Genomic_DNA"/>
</dbReference>
<dbReference type="EMBL" id="ADFV01026137">
    <property type="status" value="NOT_ANNOTATED_CDS"/>
    <property type="molecule type" value="Genomic_DNA"/>
</dbReference>
<dbReference type="Ensembl" id="ENSNLET00000052541.1">
    <property type="protein sequence ID" value="ENSNLEP00000036006.1"/>
    <property type="gene ID" value="ENSNLEG00000004559.3"/>
</dbReference>
<reference evidence="1" key="3">
    <citation type="submission" date="2025-09" db="UniProtKB">
        <authorList>
            <consortium name="Ensembl"/>
        </authorList>
    </citation>
    <scope>IDENTIFICATION</scope>
</reference>
<gene>
    <name evidence="1" type="primary">TAMM41</name>
</gene>